<protein>
    <submittedName>
        <fullName evidence="2">Uncharacterized protein</fullName>
    </submittedName>
</protein>
<gene>
    <name evidence="2" type="ORF">PsYK624_123170</name>
</gene>
<dbReference type="EMBL" id="BPQB01000056">
    <property type="protein sequence ID" value="GJE96124.1"/>
    <property type="molecule type" value="Genomic_DNA"/>
</dbReference>
<accession>A0A9P3GMF4</accession>
<sequence length="77" mass="8059">MTPSVQPLFLFLSESSAPVVGVDGNLAVCSSMLGQLPLAASLPLLLQSTRPSILPSNLPSVAQGPQDERSPMRLQDS</sequence>
<dbReference type="AlphaFoldDB" id="A0A9P3GMF4"/>
<dbReference type="Proteomes" id="UP000703269">
    <property type="component" value="Unassembled WGS sequence"/>
</dbReference>
<evidence type="ECO:0000256" key="1">
    <source>
        <dbReference type="SAM" id="MobiDB-lite"/>
    </source>
</evidence>
<proteinExistence type="predicted"/>
<comment type="caution">
    <text evidence="2">The sequence shown here is derived from an EMBL/GenBank/DDBJ whole genome shotgun (WGS) entry which is preliminary data.</text>
</comment>
<reference evidence="2 3" key="1">
    <citation type="submission" date="2021-08" db="EMBL/GenBank/DDBJ databases">
        <title>Draft Genome Sequence of Phanerochaete sordida strain YK-624.</title>
        <authorList>
            <person name="Mori T."/>
            <person name="Dohra H."/>
            <person name="Suzuki T."/>
            <person name="Kawagishi H."/>
            <person name="Hirai H."/>
        </authorList>
    </citation>
    <scope>NUCLEOTIDE SEQUENCE [LARGE SCALE GENOMIC DNA]</scope>
    <source>
        <strain evidence="2 3">YK-624</strain>
    </source>
</reference>
<evidence type="ECO:0000313" key="2">
    <source>
        <dbReference type="EMBL" id="GJE96124.1"/>
    </source>
</evidence>
<feature type="region of interest" description="Disordered" evidence="1">
    <location>
        <begin position="55"/>
        <end position="77"/>
    </location>
</feature>
<organism evidence="2 3">
    <name type="scientific">Phanerochaete sordida</name>
    <dbReference type="NCBI Taxonomy" id="48140"/>
    <lineage>
        <taxon>Eukaryota</taxon>
        <taxon>Fungi</taxon>
        <taxon>Dikarya</taxon>
        <taxon>Basidiomycota</taxon>
        <taxon>Agaricomycotina</taxon>
        <taxon>Agaricomycetes</taxon>
        <taxon>Polyporales</taxon>
        <taxon>Phanerochaetaceae</taxon>
        <taxon>Phanerochaete</taxon>
    </lineage>
</organism>
<evidence type="ECO:0000313" key="3">
    <source>
        <dbReference type="Proteomes" id="UP000703269"/>
    </source>
</evidence>
<feature type="compositionally biased region" description="Basic and acidic residues" evidence="1">
    <location>
        <begin position="66"/>
        <end position="77"/>
    </location>
</feature>
<name>A0A9P3GMF4_9APHY</name>
<keyword evidence="3" id="KW-1185">Reference proteome</keyword>